<dbReference type="PROSITE" id="PS50181">
    <property type="entry name" value="FBOX"/>
    <property type="match status" value="1"/>
</dbReference>
<organism evidence="3 4">
    <name type="scientific">Phialemonium atrogriseum</name>
    <dbReference type="NCBI Taxonomy" id="1093897"/>
    <lineage>
        <taxon>Eukaryota</taxon>
        <taxon>Fungi</taxon>
        <taxon>Dikarya</taxon>
        <taxon>Ascomycota</taxon>
        <taxon>Pezizomycotina</taxon>
        <taxon>Sordariomycetes</taxon>
        <taxon>Sordariomycetidae</taxon>
        <taxon>Cephalothecales</taxon>
        <taxon>Cephalothecaceae</taxon>
        <taxon>Phialemonium</taxon>
    </lineage>
</organism>
<keyword evidence="4" id="KW-1185">Reference proteome</keyword>
<dbReference type="GeneID" id="85306621"/>
<dbReference type="Proteomes" id="UP001244011">
    <property type="component" value="Unassembled WGS sequence"/>
</dbReference>
<dbReference type="InterPro" id="IPR001810">
    <property type="entry name" value="F-box_dom"/>
</dbReference>
<feature type="domain" description="F-box" evidence="2">
    <location>
        <begin position="137"/>
        <end position="184"/>
    </location>
</feature>
<gene>
    <name evidence="3" type="ORF">QBC33DRAFT_305555</name>
</gene>
<feature type="region of interest" description="Disordered" evidence="1">
    <location>
        <begin position="90"/>
        <end position="116"/>
    </location>
</feature>
<evidence type="ECO:0000313" key="3">
    <source>
        <dbReference type="EMBL" id="KAK1769913.1"/>
    </source>
</evidence>
<comment type="caution">
    <text evidence="3">The sequence shown here is derived from an EMBL/GenBank/DDBJ whole genome shotgun (WGS) entry which is preliminary data.</text>
</comment>
<reference evidence="3" key="1">
    <citation type="submission" date="2023-06" db="EMBL/GenBank/DDBJ databases">
        <title>Genome-scale phylogeny and comparative genomics of the fungal order Sordariales.</title>
        <authorList>
            <consortium name="Lawrence Berkeley National Laboratory"/>
            <person name="Hensen N."/>
            <person name="Bonometti L."/>
            <person name="Westerberg I."/>
            <person name="Brannstrom I.O."/>
            <person name="Guillou S."/>
            <person name="Cros-Aarteil S."/>
            <person name="Calhoun S."/>
            <person name="Haridas S."/>
            <person name="Kuo A."/>
            <person name="Mondo S."/>
            <person name="Pangilinan J."/>
            <person name="Riley R."/>
            <person name="Labutti K."/>
            <person name="Andreopoulos B."/>
            <person name="Lipzen A."/>
            <person name="Chen C."/>
            <person name="Yanf M."/>
            <person name="Daum C."/>
            <person name="Ng V."/>
            <person name="Clum A."/>
            <person name="Steindorff A."/>
            <person name="Ohm R."/>
            <person name="Martin F."/>
            <person name="Silar P."/>
            <person name="Natvig D."/>
            <person name="Lalanne C."/>
            <person name="Gautier V."/>
            <person name="Ament-Velasquez S.L."/>
            <person name="Kruys A."/>
            <person name="Hutchinson M.I."/>
            <person name="Powell A.J."/>
            <person name="Barry K."/>
            <person name="Miller A.N."/>
            <person name="Grigoriev I.V."/>
            <person name="Debuchy R."/>
            <person name="Gladieux P."/>
            <person name="Thoren M.H."/>
            <person name="Johannesson H."/>
        </authorList>
    </citation>
    <scope>NUCLEOTIDE SEQUENCE</scope>
    <source>
        <strain evidence="3">8032-3</strain>
    </source>
</reference>
<dbReference type="AlphaFoldDB" id="A0AAJ0C4D1"/>
<sequence>MDPLHLTEFASDRYFEKLSQLRDASGSQEEGHAVEGPSLPPQPLPQSTFILPLRASQGVEVEEPVIVKPGDQKREKSRFLSFRSKLLPTKSSSSTPTIVIPTPPPPPPPATTTATTTEQAEWRTSIADSNRRSLAFDELFVHLPNELQVQIIASLPLSDILNIRLASRSLHALITLNEATIVRYHLDHHVPAYAKRLYPAPENTHPSFHYLCGIWHRLHVAAKLAYLMCEWITKEIFLRTTEEKKQEFAPQRERMRRRLIPLLFTVYHFFETYRDLHLKHIEENGGYGLLKEPYTLNPIEAKIMNMYDDQTLLRVHQVFPLVISSFCRRLRPPSYVGRVEGALRGYLREKPPDDVHVAILCIGGLRQVERFWEVKGYNVRRAAVDTWYSSVVEPEAKKRRGLMGLGRKKSSIAIGKQAAHDGAQAGRRSWDSASPNSNSNNFIFNTSLAAGMPMSSLNKDQLKSLLADLPILQQIWLTTAEALILDRKIVERPSDIKRNAQVMLELIREEGIEEEDEWWYGTSAAESVRPNLEAIEEDALE</sequence>
<dbReference type="RefSeq" id="XP_060286126.1">
    <property type="nucleotide sequence ID" value="XM_060423434.1"/>
</dbReference>
<protein>
    <submittedName>
        <fullName evidence="3">F-box domain-containing protein</fullName>
    </submittedName>
</protein>
<feature type="compositionally biased region" description="Low complexity" evidence="1">
    <location>
        <begin position="90"/>
        <end position="100"/>
    </location>
</feature>
<proteinExistence type="predicted"/>
<dbReference type="Pfam" id="PF00646">
    <property type="entry name" value="F-box"/>
    <property type="match status" value="1"/>
</dbReference>
<evidence type="ECO:0000259" key="2">
    <source>
        <dbReference type="PROSITE" id="PS50181"/>
    </source>
</evidence>
<accession>A0AAJ0C4D1</accession>
<dbReference type="EMBL" id="MU839001">
    <property type="protein sequence ID" value="KAK1769913.1"/>
    <property type="molecule type" value="Genomic_DNA"/>
</dbReference>
<dbReference type="InterPro" id="IPR036047">
    <property type="entry name" value="F-box-like_dom_sf"/>
</dbReference>
<evidence type="ECO:0000256" key="1">
    <source>
        <dbReference type="SAM" id="MobiDB-lite"/>
    </source>
</evidence>
<name>A0AAJ0C4D1_9PEZI</name>
<feature type="compositionally biased region" description="Pro residues" evidence="1">
    <location>
        <begin position="101"/>
        <end position="110"/>
    </location>
</feature>
<dbReference type="SUPFAM" id="SSF81383">
    <property type="entry name" value="F-box domain"/>
    <property type="match status" value="1"/>
</dbReference>
<evidence type="ECO:0000313" key="4">
    <source>
        <dbReference type="Proteomes" id="UP001244011"/>
    </source>
</evidence>
<feature type="region of interest" description="Disordered" evidence="1">
    <location>
        <begin position="20"/>
        <end position="47"/>
    </location>
</feature>